<protein>
    <submittedName>
        <fullName evidence="4">Phage replication protein O</fullName>
    </submittedName>
</protein>
<proteinExistence type="predicted"/>
<dbReference type="Proteomes" id="UP000193834">
    <property type="component" value="Unassembled WGS sequence"/>
</dbReference>
<dbReference type="InterPro" id="IPR006497">
    <property type="entry name" value="Phage_lambda_VrpO_N"/>
</dbReference>
<feature type="region of interest" description="Disordered" evidence="1">
    <location>
        <begin position="194"/>
        <end position="235"/>
    </location>
</feature>
<sequence>MKTGYVGIANKIWDEVIRRNFTKRQKDILLFLWRLSYGCQQDVAIVSKQKYFAICGVGEGHIGKELKILTECKVISRNGSEYRFNEDCHLWQVSPVRGWDEEIFKTILHDNIESSKRRKLTDSVSSANEETYQNGKYSKASNLPKQEVKQANKVTEMVSCQTGESEVETYQNSEISSEEKLPIREVVENTNLTDSVSSTSDDFEETYRKGKSKLTEKVSPTPKKASRGAASERSKYSIKDSKDKYIVEIVNHLNDKAGKNFSPKTKNTIKLISARLGEGRTLEDFKYVVDVKVAEWKGTDREKYLRPETLFTETHFEAYRNQPSPTSKVLTKGGGSRSQNNKARLQQRMGEIERESQTGDAFAFASINGLPDGRNN</sequence>
<dbReference type="Pfam" id="PF04492">
    <property type="entry name" value="Phage_rep_O"/>
    <property type="match status" value="1"/>
</dbReference>
<feature type="domain" description="Bacteriophage lambda Replication protein O N-terminal" evidence="2">
    <location>
        <begin position="2"/>
        <end position="91"/>
    </location>
</feature>
<name>A0A1X7LYK6_9BACL</name>
<dbReference type="AlphaFoldDB" id="A0A1X7LYK6"/>
<feature type="compositionally biased region" description="Basic and acidic residues" evidence="1">
    <location>
        <begin position="205"/>
        <end position="216"/>
    </location>
</feature>
<dbReference type="OrthoDB" id="1821976at2"/>
<evidence type="ECO:0000259" key="3">
    <source>
        <dbReference type="Pfam" id="PF09524"/>
    </source>
</evidence>
<dbReference type="InterPro" id="IPR036388">
    <property type="entry name" value="WH-like_DNA-bd_sf"/>
</dbReference>
<dbReference type="Pfam" id="PF09524">
    <property type="entry name" value="Phg_2220_C"/>
    <property type="match status" value="1"/>
</dbReference>
<evidence type="ECO:0000256" key="1">
    <source>
        <dbReference type="SAM" id="MobiDB-lite"/>
    </source>
</evidence>
<evidence type="ECO:0000313" key="4">
    <source>
        <dbReference type="EMBL" id="SMG58322.1"/>
    </source>
</evidence>
<dbReference type="STRING" id="1852522.SAMN06295960_4667"/>
<feature type="region of interest" description="Disordered" evidence="1">
    <location>
        <begin position="323"/>
        <end position="343"/>
    </location>
</feature>
<accession>A0A1X7LYK6</accession>
<feature type="compositionally biased region" description="Polar residues" evidence="1">
    <location>
        <begin position="122"/>
        <end position="144"/>
    </location>
</feature>
<feature type="domain" description="Phage conserved hypothetical protein C-terminal" evidence="3">
    <location>
        <begin position="249"/>
        <end position="320"/>
    </location>
</feature>
<organism evidence="4 5">
    <name type="scientific">Paenibacillus aquistagni</name>
    <dbReference type="NCBI Taxonomy" id="1852522"/>
    <lineage>
        <taxon>Bacteria</taxon>
        <taxon>Bacillati</taxon>
        <taxon>Bacillota</taxon>
        <taxon>Bacilli</taxon>
        <taxon>Bacillales</taxon>
        <taxon>Paenibacillaceae</taxon>
        <taxon>Paenibacillus</taxon>
    </lineage>
</organism>
<reference evidence="4 5" key="1">
    <citation type="submission" date="2017-04" db="EMBL/GenBank/DDBJ databases">
        <authorList>
            <person name="Afonso C.L."/>
            <person name="Miller P.J."/>
            <person name="Scott M.A."/>
            <person name="Spackman E."/>
            <person name="Goraichik I."/>
            <person name="Dimitrov K.M."/>
            <person name="Suarez D.L."/>
            <person name="Swayne D.E."/>
        </authorList>
    </citation>
    <scope>NUCLEOTIDE SEQUENCE [LARGE SCALE GENOMIC DNA]</scope>
    <source>
        <strain evidence="4 5">11</strain>
    </source>
</reference>
<evidence type="ECO:0000259" key="2">
    <source>
        <dbReference type="Pfam" id="PF04492"/>
    </source>
</evidence>
<dbReference type="InterPro" id="IPR011741">
    <property type="entry name" value="Phg_2220_C"/>
</dbReference>
<dbReference type="Gene3D" id="1.10.10.10">
    <property type="entry name" value="Winged helix-like DNA-binding domain superfamily/Winged helix DNA-binding domain"/>
    <property type="match status" value="1"/>
</dbReference>
<feature type="region of interest" description="Disordered" evidence="1">
    <location>
        <begin position="118"/>
        <end position="144"/>
    </location>
</feature>
<dbReference type="RefSeq" id="WP_085498567.1">
    <property type="nucleotide sequence ID" value="NZ_FXAZ01000009.1"/>
</dbReference>
<keyword evidence="5" id="KW-1185">Reference proteome</keyword>
<evidence type="ECO:0000313" key="5">
    <source>
        <dbReference type="Proteomes" id="UP000193834"/>
    </source>
</evidence>
<dbReference type="NCBIfam" id="TIGR02220">
    <property type="entry name" value="phg_TIGR02220"/>
    <property type="match status" value="1"/>
</dbReference>
<dbReference type="GO" id="GO:0006260">
    <property type="term" value="P:DNA replication"/>
    <property type="evidence" value="ECO:0007669"/>
    <property type="project" value="InterPro"/>
</dbReference>
<dbReference type="EMBL" id="FXAZ01000009">
    <property type="protein sequence ID" value="SMG58322.1"/>
    <property type="molecule type" value="Genomic_DNA"/>
</dbReference>
<gene>
    <name evidence="4" type="ORF">SAMN06295960_4667</name>
</gene>